<reference evidence="2" key="1">
    <citation type="submission" date="2020-10" db="EMBL/GenBank/DDBJ databases">
        <authorList>
            <person name="Castelo-Branco R."/>
            <person name="Eusebio N."/>
            <person name="Adriana R."/>
            <person name="Vieira A."/>
            <person name="Brugerolle De Fraissinette N."/>
            <person name="Rezende De Castro R."/>
            <person name="Schneider M.P."/>
            <person name="Vasconcelos V."/>
            <person name="Leao P.N."/>
        </authorList>
    </citation>
    <scope>NUCLEOTIDE SEQUENCE</scope>
    <source>
        <strain evidence="2">LEGE 07310</strain>
    </source>
</reference>
<keyword evidence="1" id="KW-1133">Transmembrane helix</keyword>
<evidence type="ECO:0000313" key="2">
    <source>
        <dbReference type="EMBL" id="MBE9080461.1"/>
    </source>
</evidence>
<proteinExistence type="predicted"/>
<feature type="transmembrane region" description="Helical" evidence="1">
    <location>
        <begin position="7"/>
        <end position="25"/>
    </location>
</feature>
<dbReference type="Proteomes" id="UP000636505">
    <property type="component" value="Unassembled WGS sequence"/>
</dbReference>
<feature type="transmembrane region" description="Helical" evidence="1">
    <location>
        <begin position="45"/>
        <end position="67"/>
    </location>
</feature>
<keyword evidence="1" id="KW-0472">Membrane</keyword>
<evidence type="ECO:0000313" key="3">
    <source>
        <dbReference type="Proteomes" id="UP000636505"/>
    </source>
</evidence>
<name>A0A8J7AT89_9CYAN</name>
<accession>A0A8J7AT89</accession>
<keyword evidence="3" id="KW-1185">Reference proteome</keyword>
<dbReference type="AlphaFoldDB" id="A0A8J7AT89"/>
<keyword evidence="1" id="KW-0812">Transmembrane</keyword>
<evidence type="ECO:0000256" key="1">
    <source>
        <dbReference type="SAM" id="Phobius"/>
    </source>
</evidence>
<dbReference type="RefSeq" id="WP_193912423.1">
    <property type="nucleotide sequence ID" value="NZ_JADEXG010000121.1"/>
</dbReference>
<organism evidence="2 3">
    <name type="scientific">Vasconcelosia minhoensis LEGE 07310</name>
    <dbReference type="NCBI Taxonomy" id="915328"/>
    <lineage>
        <taxon>Bacteria</taxon>
        <taxon>Bacillati</taxon>
        <taxon>Cyanobacteriota</taxon>
        <taxon>Cyanophyceae</taxon>
        <taxon>Nodosilineales</taxon>
        <taxon>Cymatolegaceae</taxon>
        <taxon>Vasconcelosia</taxon>
        <taxon>Vasconcelosia minhoensis</taxon>
    </lineage>
</organism>
<feature type="transmembrane region" description="Helical" evidence="1">
    <location>
        <begin position="79"/>
        <end position="101"/>
    </location>
</feature>
<sequence length="102" mass="11450">MPAVFKAILGVFITFGLHIIVWLILEIATGYLTYIPTLSGLNYALTLYKVSLGLSQLIYVFPLVWCLARRQKFSWMRGIIIGALITALLNGGLWLIVFFVLS</sequence>
<dbReference type="EMBL" id="JADEXG010000121">
    <property type="protein sequence ID" value="MBE9080461.1"/>
    <property type="molecule type" value="Genomic_DNA"/>
</dbReference>
<comment type="caution">
    <text evidence="2">The sequence shown here is derived from an EMBL/GenBank/DDBJ whole genome shotgun (WGS) entry which is preliminary data.</text>
</comment>
<protein>
    <submittedName>
        <fullName evidence="2">Uncharacterized protein</fullName>
    </submittedName>
</protein>
<gene>
    <name evidence="2" type="ORF">IQ241_24775</name>
</gene>